<dbReference type="PANTHER" id="PTHR10218:SF302">
    <property type="entry name" value="GUANINE NUCLEOTIDE-BINDING PROTEIN ALPHA-5 SUBUNIT"/>
    <property type="match status" value="1"/>
</dbReference>
<dbReference type="Proteomes" id="UP001174997">
    <property type="component" value="Unassembled WGS sequence"/>
</dbReference>
<dbReference type="GO" id="GO:0046872">
    <property type="term" value="F:metal ion binding"/>
    <property type="evidence" value="ECO:0007669"/>
    <property type="project" value="UniProtKB-KW"/>
</dbReference>
<dbReference type="EMBL" id="JAULSY010000082">
    <property type="protein sequence ID" value="KAK0666790.1"/>
    <property type="molecule type" value="Genomic_DNA"/>
</dbReference>
<dbReference type="GO" id="GO:0005737">
    <property type="term" value="C:cytoplasm"/>
    <property type="evidence" value="ECO:0007669"/>
    <property type="project" value="TreeGrafter"/>
</dbReference>
<protein>
    <submittedName>
        <fullName evidence="7">Uncharacterized protein</fullName>
    </submittedName>
</protein>
<evidence type="ECO:0000256" key="3">
    <source>
        <dbReference type="ARBA" id="ARBA00023134"/>
    </source>
</evidence>
<dbReference type="GO" id="GO:0031683">
    <property type="term" value="F:G-protein beta/gamma-subunit complex binding"/>
    <property type="evidence" value="ECO:0007669"/>
    <property type="project" value="InterPro"/>
</dbReference>
<feature type="region of interest" description="Disordered" evidence="6">
    <location>
        <begin position="1"/>
        <end position="31"/>
    </location>
</feature>
<evidence type="ECO:0000256" key="1">
    <source>
        <dbReference type="ARBA" id="ARBA00022723"/>
    </source>
</evidence>
<organism evidence="7 8">
    <name type="scientific">Cercophora samala</name>
    <dbReference type="NCBI Taxonomy" id="330535"/>
    <lineage>
        <taxon>Eukaryota</taxon>
        <taxon>Fungi</taxon>
        <taxon>Dikarya</taxon>
        <taxon>Ascomycota</taxon>
        <taxon>Pezizomycotina</taxon>
        <taxon>Sordariomycetes</taxon>
        <taxon>Sordariomycetidae</taxon>
        <taxon>Sordariales</taxon>
        <taxon>Lasiosphaeriaceae</taxon>
        <taxon>Cercophora</taxon>
    </lineage>
</organism>
<dbReference type="GO" id="GO:0005834">
    <property type="term" value="C:heterotrimeric G-protein complex"/>
    <property type="evidence" value="ECO:0007669"/>
    <property type="project" value="TreeGrafter"/>
</dbReference>
<evidence type="ECO:0000256" key="6">
    <source>
        <dbReference type="SAM" id="MobiDB-lite"/>
    </source>
</evidence>
<dbReference type="GO" id="GO:0007188">
    <property type="term" value="P:adenylate cyclase-modulating G protein-coupled receptor signaling pathway"/>
    <property type="evidence" value="ECO:0007669"/>
    <property type="project" value="TreeGrafter"/>
</dbReference>
<keyword evidence="5" id="KW-0460">Magnesium</keyword>
<name>A0AA40DAJ3_9PEZI</name>
<dbReference type="GO" id="GO:0001664">
    <property type="term" value="F:G protein-coupled receptor binding"/>
    <property type="evidence" value="ECO:0007669"/>
    <property type="project" value="TreeGrafter"/>
</dbReference>
<keyword evidence="1 5" id="KW-0479">Metal-binding</keyword>
<dbReference type="SMART" id="SM00275">
    <property type="entry name" value="G_alpha"/>
    <property type="match status" value="1"/>
</dbReference>
<evidence type="ECO:0000256" key="2">
    <source>
        <dbReference type="ARBA" id="ARBA00022741"/>
    </source>
</evidence>
<dbReference type="InterPro" id="IPR001019">
    <property type="entry name" value="Gprotein_alpha_su"/>
</dbReference>
<dbReference type="AlphaFoldDB" id="A0AA40DAJ3"/>
<dbReference type="Pfam" id="PF00503">
    <property type="entry name" value="G-alpha"/>
    <property type="match status" value="1"/>
</dbReference>
<dbReference type="PANTHER" id="PTHR10218">
    <property type="entry name" value="GTP-BINDING PROTEIN ALPHA SUBUNIT"/>
    <property type="match status" value="1"/>
</dbReference>
<evidence type="ECO:0000313" key="8">
    <source>
        <dbReference type="Proteomes" id="UP001174997"/>
    </source>
</evidence>
<keyword evidence="4" id="KW-0807">Transducer</keyword>
<dbReference type="InterPro" id="IPR011025">
    <property type="entry name" value="GproteinA_insert"/>
</dbReference>
<feature type="compositionally biased region" description="Polar residues" evidence="6">
    <location>
        <begin position="1"/>
        <end position="22"/>
    </location>
</feature>
<evidence type="ECO:0000313" key="7">
    <source>
        <dbReference type="EMBL" id="KAK0666790.1"/>
    </source>
</evidence>
<sequence>MRSIPRPTTTNTKTDILNSDHSGLSDGEDHLKMSTTPTTKVFWQLTHSNAPTYGVVTKRAKHKRARSTGCFGIPFGLLAFLRSMSLLQLDPKQNNKTKKIQSSSPHFESEKVGEVKKSSTWPLINSAKSQAAREARMAAKRSAAIDRQLEEDREAWCRKAQVMVTGFGPTNCEGKTLLFDQIRKCSSPGFSEHYDQLNKQPMNDPAGQVRNAALKEMRRILQETFVQGTDHCERFNNQALSALLQTAKTLSETPLDEPPQVNPASMAFVNQITTLYSDPAWTTLCYTTLGRSKPFTTLLLSLLTRSFSPDYTPTPTDLSHIRHFSTTRHTLHRETLTPFPAISTLEFDLVDRDNTSCCAFLRRNIFNFLSPNLSVIMLVDLASYSHTLWEDTASNQLREALFQFRALVNDRRYAQNARGAMMLLLWNSEGLERQLETGGRPLGRYMTDFKGRRGEEGEWIRKEFERVVKRGKYGRDVRIRVGEPGEEGTVRWVLGAVKTGLLDEGLCEMGLGREGEGRGWCRKV</sequence>
<dbReference type="Gene3D" id="3.40.50.300">
    <property type="entry name" value="P-loop containing nucleotide triphosphate hydrolases"/>
    <property type="match status" value="1"/>
</dbReference>
<dbReference type="GO" id="GO:0003924">
    <property type="term" value="F:GTPase activity"/>
    <property type="evidence" value="ECO:0007669"/>
    <property type="project" value="InterPro"/>
</dbReference>
<accession>A0AA40DAJ3</accession>
<keyword evidence="8" id="KW-1185">Reference proteome</keyword>
<dbReference type="InterPro" id="IPR027417">
    <property type="entry name" value="P-loop_NTPase"/>
</dbReference>
<dbReference type="Gene3D" id="1.10.400.10">
    <property type="entry name" value="GI Alpha 1, domain 2-like"/>
    <property type="match status" value="1"/>
</dbReference>
<dbReference type="GO" id="GO:0005525">
    <property type="term" value="F:GTP binding"/>
    <property type="evidence" value="ECO:0007669"/>
    <property type="project" value="UniProtKB-KW"/>
</dbReference>
<feature type="binding site" evidence="5">
    <location>
        <position position="176"/>
    </location>
    <ligand>
        <name>Mg(2+)</name>
        <dbReference type="ChEBI" id="CHEBI:18420"/>
    </ligand>
</feature>
<evidence type="ECO:0000256" key="5">
    <source>
        <dbReference type="PIRSR" id="PIRSR601019-2"/>
    </source>
</evidence>
<keyword evidence="3" id="KW-0342">GTP-binding</keyword>
<gene>
    <name evidence="7" type="ORF">QBC41DRAFT_397403</name>
</gene>
<evidence type="ECO:0000256" key="4">
    <source>
        <dbReference type="ARBA" id="ARBA00023224"/>
    </source>
</evidence>
<feature type="binding site" evidence="5">
    <location>
        <position position="325"/>
    </location>
    <ligand>
        <name>Mg(2+)</name>
        <dbReference type="ChEBI" id="CHEBI:18420"/>
    </ligand>
</feature>
<comment type="caution">
    <text evidence="7">The sequence shown here is derived from an EMBL/GenBank/DDBJ whole genome shotgun (WGS) entry which is preliminary data.</text>
</comment>
<proteinExistence type="predicted"/>
<keyword evidence="2" id="KW-0547">Nucleotide-binding</keyword>
<reference evidence="7" key="1">
    <citation type="submission" date="2023-06" db="EMBL/GenBank/DDBJ databases">
        <title>Genome-scale phylogeny and comparative genomics of the fungal order Sordariales.</title>
        <authorList>
            <consortium name="Lawrence Berkeley National Laboratory"/>
            <person name="Hensen N."/>
            <person name="Bonometti L."/>
            <person name="Westerberg I."/>
            <person name="Brannstrom I.O."/>
            <person name="Guillou S."/>
            <person name="Cros-Aarteil S."/>
            <person name="Calhoun S."/>
            <person name="Haridas S."/>
            <person name="Kuo A."/>
            <person name="Mondo S."/>
            <person name="Pangilinan J."/>
            <person name="Riley R."/>
            <person name="Labutti K."/>
            <person name="Andreopoulos B."/>
            <person name="Lipzen A."/>
            <person name="Chen C."/>
            <person name="Yanf M."/>
            <person name="Daum C."/>
            <person name="Ng V."/>
            <person name="Clum A."/>
            <person name="Steindorff A."/>
            <person name="Ohm R."/>
            <person name="Martin F."/>
            <person name="Silar P."/>
            <person name="Natvig D."/>
            <person name="Lalanne C."/>
            <person name="Gautier V."/>
            <person name="Ament-Velasquez S.L."/>
            <person name="Kruys A."/>
            <person name="Hutchinson M.I."/>
            <person name="Powell A.J."/>
            <person name="Barry K."/>
            <person name="Miller A.N."/>
            <person name="Grigoriev I.V."/>
            <person name="Debuchy R."/>
            <person name="Gladieux P."/>
            <person name="Thoren M.H."/>
            <person name="Johannesson H."/>
        </authorList>
    </citation>
    <scope>NUCLEOTIDE SEQUENCE</scope>
    <source>
        <strain evidence="7">CBS 307.81</strain>
    </source>
</reference>